<feature type="compositionally biased region" description="Basic and acidic residues" evidence="1">
    <location>
        <begin position="148"/>
        <end position="170"/>
    </location>
</feature>
<organism evidence="2 3">
    <name type="scientific">Macrostomum lignano</name>
    <dbReference type="NCBI Taxonomy" id="282301"/>
    <lineage>
        <taxon>Eukaryota</taxon>
        <taxon>Metazoa</taxon>
        <taxon>Spiralia</taxon>
        <taxon>Lophotrochozoa</taxon>
        <taxon>Platyhelminthes</taxon>
        <taxon>Rhabditophora</taxon>
        <taxon>Macrostomorpha</taxon>
        <taxon>Macrostomida</taxon>
        <taxon>Macrostomidae</taxon>
        <taxon>Macrostomum</taxon>
    </lineage>
</organism>
<feature type="compositionally biased region" description="Basic and acidic residues" evidence="1">
    <location>
        <begin position="123"/>
        <end position="134"/>
    </location>
</feature>
<reference evidence="3" key="1">
    <citation type="submission" date="2016-11" db="UniProtKB">
        <authorList>
            <consortium name="WormBaseParasite"/>
        </authorList>
    </citation>
    <scope>IDENTIFICATION</scope>
</reference>
<evidence type="ECO:0000313" key="3">
    <source>
        <dbReference type="WBParaSite" id="maker-uti_cns_0010042-snap-gene-0.8-mRNA-1"/>
    </source>
</evidence>
<dbReference type="WBParaSite" id="maker-uti_cns_0010042-snap-gene-0.8-mRNA-1">
    <property type="protein sequence ID" value="maker-uti_cns_0010042-snap-gene-0.8-mRNA-1"/>
    <property type="gene ID" value="maker-uti_cns_0010042-snap-gene-0.8"/>
</dbReference>
<name>A0A1I8I512_9PLAT</name>
<evidence type="ECO:0000313" key="2">
    <source>
        <dbReference type="Proteomes" id="UP000095280"/>
    </source>
</evidence>
<feature type="region of interest" description="Disordered" evidence="1">
    <location>
        <begin position="1"/>
        <end position="170"/>
    </location>
</feature>
<protein>
    <submittedName>
        <fullName evidence="3">Uncharacterized protein</fullName>
    </submittedName>
</protein>
<keyword evidence="2" id="KW-1185">Reference proteome</keyword>
<dbReference type="AlphaFoldDB" id="A0A1I8I512"/>
<accession>A0A1I8I512</accession>
<feature type="compositionally biased region" description="Basic and acidic residues" evidence="1">
    <location>
        <begin position="1"/>
        <end position="13"/>
    </location>
</feature>
<proteinExistence type="predicted"/>
<sequence>MLAADKDNTDLPARKAPQNSDSCEQPVTDVPLDDDKHSTDAQMTGKQLHDTKNLPSANEELSTSDHDGHITQASNPDFKPGDVAQEIQGELDKPSQMPPNSDPVFDQKSEQQQIQPEPVSVLSKDKLERQEHSAVEVQQAALQNKRLPKTEQPKRTKEESYPIEERPQDIHEHIKRIYPKHPITSRKLVEILSGASTLVDVDPSFLKTSQ</sequence>
<evidence type="ECO:0000256" key="1">
    <source>
        <dbReference type="SAM" id="MobiDB-lite"/>
    </source>
</evidence>
<dbReference type="Proteomes" id="UP000095280">
    <property type="component" value="Unplaced"/>
</dbReference>